<organism evidence="2 3">
    <name type="scientific">Olsenella profusa F0195</name>
    <dbReference type="NCBI Taxonomy" id="1125712"/>
    <lineage>
        <taxon>Bacteria</taxon>
        <taxon>Bacillati</taxon>
        <taxon>Actinomycetota</taxon>
        <taxon>Coriobacteriia</taxon>
        <taxon>Coriobacteriales</taxon>
        <taxon>Atopobiaceae</taxon>
        <taxon>Olsenella</taxon>
    </lineage>
</organism>
<sequence length="186" mass="21232">MLAYRSDTDDTEEALREVLQEEMPSHSVETPATLMQGLISHDMWSKMGEAQRAGWAWNVANGEVERTHTTGVYVRHAANATHGLILGVYVDTHARLSDFSANREVYRIRLHEVGFDVTAIEFKLNRRPFRPRSHRREDTDGTRDVRRVALSPEDEERVEQEVSVLPPRLRDAARHAMTASLQRDGS</sequence>
<protein>
    <recommendedName>
        <fullName evidence="4">PF05258 family protein</fullName>
    </recommendedName>
</protein>
<evidence type="ECO:0000313" key="3">
    <source>
        <dbReference type="Proteomes" id="UP000016638"/>
    </source>
</evidence>
<dbReference type="PATRIC" id="fig|1125712.3.peg.2478"/>
<keyword evidence="3" id="KW-1185">Reference proteome</keyword>
<dbReference type="EMBL" id="AWEZ01000073">
    <property type="protein sequence ID" value="ERL05988.1"/>
    <property type="molecule type" value="Genomic_DNA"/>
</dbReference>
<evidence type="ECO:0000256" key="1">
    <source>
        <dbReference type="SAM" id="MobiDB-lite"/>
    </source>
</evidence>
<dbReference type="Proteomes" id="UP000016638">
    <property type="component" value="Unassembled WGS sequence"/>
</dbReference>
<dbReference type="AlphaFoldDB" id="U2TIE2"/>
<dbReference type="RefSeq" id="WP_021727373.1">
    <property type="nucleotide sequence ID" value="NZ_AWEZ01000073.1"/>
</dbReference>
<comment type="caution">
    <text evidence="2">The sequence shown here is derived from an EMBL/GenBank/DDBJ whole genome shotgun (WGS) entry which is preliminary data.</text>
</comment>
<gene>
    <name evidence="2" type="ORF">HMPREF1316_0806</name>
</gene>
<dbReference type="eggNOG" id="COG5389">
    <property type="taxonomic scope" value="Bacteria"/>
</dbReference>
<proteinExistence type="predicted"/>
<dbReference type="OrthoDB" id="3192134at2"/>
<reference evidence="2 3" key="1">
    <citation type="submission" date="2013-08" db="EMBL/GenBank/DDBJ databases">
        <authorList>
            <person name="Durkin A.S."/>
            <person name="Haft D.R."/>
            <person name="McCorrison J."/>
            <person name="Torralba M."/>
            <person name="Gillis M."/>
            <person name="Haft D.H."/>
            <person name="Methe B."/>
            <person name="Sutton G."/>
            <person name="Nelson K.E."/>
        </authorList>
    </citation>
    <scope>NUCLEOTIDE SEQUENCE [LARGE SCALE GENOMIC DNA]</scope>
    <source>
        <strain evidence="2 3">F0195</strain>
    </source>
</reference>
<accession>U2TIE2</accession>
<feature type="region of interest" description="Disordered" evidence="1">
    <location>
        <begin position="131"/>
        <end position="163"/>
    </location>
</feature>
<name>U2TIE2_9ACTN</name>
<feature type="compositionally biased region" description="Basic and acidic residues" evidence="1">
    <location>
        <begin position="135"/>
        <end position="147"/>
    </location>
</feature>
<dbReference type="STRING" id="1125712.HMPREF1316_0806"/>
<evidence type="ECO:0008006" key="4">
    <source>
        <dbReference type="Google" id="ProtNLM"/>
    </source>
</evidence>
<evidence type="ECO:0000313" key="2">
    <source>
        <dbReference type="EMBL" id="ERL05988.1"/>
    </source>
</evidence>